<keyword evidence="1" id="KW-0175">Coiled coil</keyword>
<dbReference type="Proteomes" id="UP000176191">
    <property type="component" value="Unassembled WGS sequence"/>
</dbReference>
<dbReference type="SUPFAM" id="SSF82607">
    <property type="entry name" value="YbaB-like"/>
    <property type="match status" value="1"/>
</dbReference>
<sequence length="102" mass="11296">MFDKFKQMGQQASQLKQIRDQAVQMQKQLQAEVIEMEADGIRVVMTADQKVQTITIDGKYEERLVKVLNDAVKKSQQIAAKKLQEMSGGLKGLLGGMGGGQQ</sequence>
<dbReference type="EMBL" id="MFAK01000012">
    <property type="protein sequence ID" value="OGD75237.1"/>
    <property type="molecule type" value="Genomic_DNA"/>
</dbReference>
<dbReference type="InterPro" id="IPR036894">
    <property type="entry name" value="YbaB-like_sf"/>
</dbReference>
<protein>
    <recommendedName>
        <fullName evidence="4">Nucleoid-associated protein</fullName>
    </recommendedName>
</protein>
<evidence type="ECO:0000313" key="3">
    <source>
        <dbReference type="Proteomes" id="UP000176191"/>
    </source>
</evidence>
<reference evidence="2 3" key="1">
    <citation type="journal article" date="2016" name="Nat. Commun.">
        <title>Thousands of microbial genomes shed light on interconnected biogeochemical processes in an aquifer system.</title>
        <authorList>
            <person name="Anantharaman K."/>
            <person name="Brown C.T."/>
            <person name="Hug L.A."/>
            <person name="Sharon I."/>
            <person name="Castelle C.J."/>
            <person name="Probst A.J."/>
            <person name="Thomas B.C."/>
            <person name="Singh A."/>
            <person name="Wilkins M.J."/>
            <person name="Karaoz U."/>
            <person name="Brodie E.L."/>
            <person name="Williams K.H."/>
            <person name="Hubbard S.S."/>
            <person name="Banfield J.F."/>
        </authorList>
    </citation>
    <scope>NUCLEOTIDE SEQUENCE [LARGE SCALE GENOMIC DNA]</scope>
</reference>
<name>A0A1F5F6G3_9BACT</name>
<evidence type="ECO:0000256" key="1">
    <source>
        <dbReference type="SAM" id="Coils"/>
    </source>
</evidence>
<dbReference type="InterPro" id="IPR004401">
    <property type="entry name" value="YbaB/EbfC"/>
</dbReference>
<dbReference type="AlphaFoldDB" id="A0A1F5F6G3"/>
<gene>
    <name evidence="2" type="ORF">A2228_02380</name>
</gene>
<comment type="caution">
    <text evidence="2">The sequence shown here is derived from an EMBL/GenBank/DDBJ whole genome shotgun (WGS) entry which is preliminary data.</text>
</comment>
<accession>A0A1F5F6G3</accession>
<organism evidence="2 3">
    <name type="scientific">Candidatus Collierbacteria bacterium RIFOXYA2_FULL_46_10</name>
    <dbReference type="NCBI Taxonomy" id="1817726"/>
    <lineage>
        <taxon>Bacteria</taxon>
        <taxon>Candidatus Collieribacteriota</taxon>
    </lineage>
</organism>
<evidence type="ECO:0000313" key="2">
    <source>
        <dbReference type="EMBL" id="OGD75237.1"/>
    </source>
</evidence>
<dbReference type="Gene3D" id="3.30.1310.10">
    <property type="entry name" value="Nucleoid-associated protein YbaB-like domain"/>
    <property type="match status" value="1"/>
</dbReference>
<dbReference type="Pfam" id="PF02575">
    <property type="entry name" value="YbaB_DNA_bd"/>
    <property type="match status" value="1"/>
</dbReference>
<feature type="coiled-coil region" evidence="1">
    <location>
        <begin position="12"/>
        <end position="39"/>
    </location>
</feature>
<evidence type="ECO:0008006" key="4">
    <source>
        <dbReference type="Google" id="ProtNLM"/>
    </source>
</evidence>
<dbReference type="GO" id="GO:0003677">
    <property type="term" value="F:DNA binding"/>
    <property type="evidence" value="ECO:0007669"/>
    <property type="project" value="InterPro"/>
</dbReference>
<proteinExistence type="predicted"/>